<evidence type="ECO:0000313" key="3">
    <source>
        <dbReference type="EMBL" id="KGX91605.1"/>
    </source>
</evidence>
<gene>
    <name evidence="3" type="ORF">N781_03715</name>
</gene>
<dbReference type="OrthoDB" id="7181050at2"/>
<dbReference type="GO" id="GO:0016407">
    <property type="term" value="F:acetyltransferase activity"/>
    <property type="evidence" value="ECO:0007669"/>
    <property type="project" value="InterPro"/>
</dbReference>
<name>A0A0A5GKC5_9BACI</name>
<dbReference type="PANTHER" id="PTHR11786">
    <property type="entry name" value="N-HYDROXYARYLAMINE O-ACETYLTRANSFERASE"/>
    <property type="match status" value="1"/>
</dbReference>
<dbReference type="RefSeq" id="WP_051239878.1">
    <property type="nucleotide sequence ID" value="NZ_AULI01000009.1"/>
</dbReference>
<comment type="similarity">
    <text evidence="1 2">Belongs to the arylamine N-acetyltransferase family.</text>
</comment>
<evidence type="ECO:0000256" key="2">
    <source>
        <dbReference type="RuleBase" id="RU003452"/>
    </source>
</evidence>
<protein>
    <submittedName>
        <fullName evidence="3">Arylamine N-acetyltransferase</fullName>
    </submittedName>
</protein>
<evidence type="ECO:0000313" key="4">
    <source>
        <dbReference type="Proteomes" id="UP000030528"/>
    </source>
</evidence>
<dbReference type="InterPro" id="IPR001447">
    <property type="entry name" value="Arylamine_N-AcTrfase"/>
</dbReference>
<dbReference type="PRINTS" id="PR01543">
    <property type="entry name" value="ANATRNSFRASE"/>
</dbReference>
<keyword evidence="3" id="KW-0808">Transferase</keyword>
<dbReference type="PANTHER" id="PTHR11786:SF0">
    <property type="entry name" value="ARYLAMINE N-ACETYLTRANSFERASE 4-RELATED"/>
    <property type="match status" value="1"/>
</dbReference>
<reference evidence="3 4" key="1">
    <citation type="submission" date="2013-08" db="EMBL/GenBank/DDBJ databases">
        <authorList>
            <person name="Huang J."/>
            <person name="Wang G."/>
        </authorList>
    </citation>
    <scope>NUCLEOTIDE SEQUENCE [LARGE SCALE GENOMIC DNA]</scope>
    <source>
        <strain evidence="3 4">JSM 076056</strain>
    </source>
</reference>
<dbReference type="STRING" id="1385510.GCA_000425205_02330"/>
<dbReference type="SUPFAM" id="SSF54001">
    <property type="entry name" value="Cysteine proteinases"/>
    <property type="match status" value="1"/>
</dbReference>
<dbReference type="EMBL" id="AVPE01000009">
    <property type="protein sequence ID" value="KGX91605.1"/>
    <property type="molecule type" value="Genomic_DNA"/>
</dbReference>
<dbReference type="InterPro" id="IPR038765">
    <property type="entry name" value="Papain-like_cys_pep_sf"/>
</dbReference>
<sequence length="258" mass="29669">MNVNEYLQRIGLSEQPELSRKGLQELMEAHLLHVPFENLDVVQGQPITLDVARFFDKVVERRRGGFCYELNGLFNWLLQQLGFDVTFIAATVKNKDGTYTFPNSHAANLVVLDQPYLVDVGFGDSFIRPLPLTGNAQLDPSGTYRVSEEEGKYFLERKESAWRVQYEFEALERFFPFFDEALQFNVTSSQSIFTQGVIATIRLKNGRITITDHSYTVYKRGSKTKYTISHSQQLVDLIHKHMSIPLSELEWLKTPSPH</sequence>
<keyword evidence="4" id="KW-1185">Reference proteome</keyword>
<dbReference type="InterPro" id="IPR053710">
    <property type="entry name" value="Arylamine_NAT_domain_sf"/>
</dbReference>
<dbReference type="Proteomes" id="UP000030528">
    <property type="component" value="Unassembled WGS sequence"/>
</dbReference>
<dbReference type="Gene3D" id="3.30.2140.20">
    <property type="match status" value="1"/>
</dbReference>
<organism evidence="3 4">
    <name type="scientific">Pontibacillus halophilus JSM 076056 = DSM 19796</name>
    <dbReference type="NCBI Taxonomy" id="1385510"/>
    <lineage>
        <taxon>Bacteria</taxon>
        <taxon>Bacillati</taxon>
        <taxon>Bacillota</taxon>
        <taxon>Bacilli</taxon>
        <taxon>Bacillales</taxon>
        <taxon>Bacillaceae</taxon>
        <taxon>Pontibacillus</taxon>
    </lineage>
</organism>
<dbReference type="eggNOG" id="COG2162">
    <property type="taxonomic scope" value="Bacteria"/>
</dbReference>
<comment type="caution">
    <text evidence="3">The sequence shown here is derived from an EMBL/GenBank/DDBJ whole genome shotgun (WGS) entry which is preliminary data.</text>
</comment>
<proteinExistence type="inferred from homology"/>
<dbReference type="Pfam" id="PF00797">
    <property type="entry name" value="Acetyltransf_2"/>
    <property type="match status" value="1"/>
</dbReference>
<evidence type="ECO:0000256" key="1">
    <source>
        <dbReference type="ARBA" id="ARBA00006547"/>
    </source>
</evidence>
<accession>A0A0A5GKC5</accession>
<dbReference type="AlphaFoldDB" id="A0A0A5GKC5"/>